<evidence type="ECO:0000313" key="1">
    <source>
        <dbReference type="EMBL" id="RML25753.1"/>
    </source>
</evidence>
<evidence type="ECO:0000313" key="2">
    <source>
        <dbReference type="Proteomes" id="UP000267978"/>
    </source>
</evidence>
<sequence length="285" mass="32863">MQHRISLAGLGDRARREITISSKEHQMTEQTLQQLLAERVSTYALSDRPRELIDEGIDKMFKSVVEDAFRSYGTIGESIKAAVKEAFPANVTDMFELQRYNALIANALRERWEAVGMESAIMKQADASITEVLTGDGLITGEVSLKDLLEAFIDEHKEEAAEERWSVPEIRITEDDSHSRKFYHIYFDPQPEGENRYSFSNERRSDYGLKHNLHVMVEGERETGDRWRPKVEFGKVYSAQLDEKKISVKMELRTKWERILASLYFGDAVLLIDCEESEFSYGFDD</sequence>
<dbReference type="Proteomes" id="UP000267978">
    <property type="component" value="Unassembled WGS sequence"/>
</dbReference>
<organism evidence="1 2">
    <name type="scientific">Pseudomonas syringae pv. lapsa</name>
    <dbReference type="NCBI Taxonomy" id="199201"/>
    <lineage>
        <taxon>Bacteria</taxon>
        <taxon>Pseudomonadati</taxon>
        <taxon>Pseudomonadota</taxon>
        <taxon>Gammaproteobacteria</taxon>
        <taxon>Pseudomonadales</taxon>
        <taxon>Pseudomonadaceae</taxon>
        <taxon>Pseudomonas</taxon>
        <taxon>Pseudomonas syringae</taxon>
    </lineage>
</organism>
<name>A0AB74A692_PSESX</name>
<proteinExistence type="predicted"/>
<dbReference type="AlphaFoldDB" id="A0AB74A692"/>
<gene>
    <name evidence="1" type="ORF">ALQ98_100827</name>
</gene>
<reference evidence="1 2" key="1">
    <citation type="submission" date="2018-08" db="EMBL/GenBank/DDBJ databases">
        <title>Recombination of ecologically and evolutionarily significant loci maintains genetic cohesion in the Pseudomonas syringae species complex.</title>
        <authorList>
            <person name="Dillon M."/>
            <person name="Thakur S."/>
            <person name="Almeida R.N.D."/>
            <person name="Weir B.S."/>
            <person name="Guttman D.S."/>
        </authorList>
    </citation>
    <scope>NUCLEOTIDE SEQUENCE [LARGE SCALE GENOMIC DNA]</scope>
    <source>
        <strain evidence="1 2">ICMP 3946</strain>
    </source>
</reference>
<accession>A0AB74A692</accession>
<protein>
    <submittedName>
        <fullName evidence="1">Phage protein</fullName>
    </submittedName>
</protein>
<comment type="caution">
    <text evidence="1">The sequence shown here is derived from an EMBL/GenBank/DDBJ whole genome shotgun (WGS) entry which is preliminary data.</text>
</comment>
<dbReference type="EMBL" id="RBNO01000065">
    <property type="protein sequence ID" value="RML25753.1"/>
    <property type="molecule type" value="Genomic_DNA"/>
</dbReference>